<evidence type="ECO:0000256" key="2">
    <source>
        <dbReference type="ARBA" id="ARBA00023125"/>
    </source>
</evidence>
<gene>
    <name evidence="6" type="primary">NAC032</name>
    <name evidence="6" type="ORF">CR513_10263</name>
</gene>
<evidence type="ECO:0000256" key="1">
    <source>
        <dbReference type="ARBA" id="ARBA00023015"/>
    </source>
</evidence>
<evidence type="ECO:0000313" key="7">
    <source>
        <dbReference type="Proteomes" id="UP000257109"/>
    </source>
</evidence>
<keyword evidence="4" id="KW-0539">Nucleus</keyword>
<dbReference type="Proteomes" id="UP000257109">
    <property type="component" value="Unassembled WGS sequence"/>
</dbReference>
<feature type="non-terminal residue" evidence="6">
    <location>
        <position position="1"/>
    </location>
</feature>
<comment type="caution">
    <text evidence="6">The sequence shown here is derived from an EMBL/GenBank/DDBJ whole genome shotgun (WGS) entry which is preliminary data.</text>
</comment>
<accession>A0A371HSS7</accession>
<dbReference type="GO" id="GO:0003677">
    <property type="term" value="F:DNA binding"/>
    <property type="evidence" value="ECO:0007669"/>
    <property type="project" value="UniProtKB-KW"/>
</dbReference>
<evidence type="ECO:0000259" key="5">
    <source>
        <dbReference type="PROSITE" id="PS51005"/>
    </source>
</evidence>
<dbReference type="InterPro" id="IPR003441">
    <property type="entry name" value="NAC-dom"/>
</dbReference>
<dbReference type="GO" id="GO:0006355">
    <property type="term" value="P:regulation of DNA-templated transcription"/>
    <property type="evidence" value="ECO:0007669"/>
    <property type="project" value="InterPro"/>
</dbReference>
<keyword evidence="2" id="KW-0238">DNA-binding</keyword>
<dbReference type="InterPro" id="IPR036093">
    <property type="entry name" value="NAC_dom_sf"/>
</dbReference>
<dbReference type="OrthoDB" id="1429682at2759"/>
<dbReference type="Gene3D" id="2.170.150.80">
    <property type="entry name" value="NAC domain"/>
    <property type="match status" value="1"/>
</dbReference>
<evidence type="ECO:0000256" key="3">
    <source>
        <dbReference type="ARBA" id="ARBA00023163"/>
    </source>
</evidence>
<organism evidence="6 7">
    <name type="scientific">Mucuna pruriens</name>
    <name type="common">Velvet bean</name>
    <name type="synonym">Dolichos pruriens</name>
    <dbReference type="NCBI Taxonomy" id="157652"/>
    <lineage>
        <taxon>Eukaryota</taxon>
        <taxon>Viridiplantae</taxon>
        <taxon>Streptophyta</taxon>
        <taxon>Embryophyta</taxon>
        <taxon>Tracheophyta</taxon>
        <taxon>Spermatophyta</taxon>
        <taxon>Magnoliopsida</taxon>
        <taxon>eudicotyledons</taxon>
        <taxon>Gunneridae</taxon>
        <taxon>Pentapetalae</taxon>
        <taxon>rosids</taxon>
        <taxon>fabids</taxon>
        <taxon>Fabales</taxon>
        <taxon>Fabaceae</taxon>
        <taxon>Papilionoideae</taxon>
        <taxon>50 kb inversion clade</taxon>
        <taxon>NPAAA clade</taxon>
        <taxon>indigoferoid/millettioid clade</taxon>
        <taxon>Phaseoleae</taxon>
        <taxon>Mucuna</taxon>
    </lineage>
</organism>
<dbReference type="STRING" id="157652.A0A371HSS7"/>
<dbReference type="SUPFAM" id="SSF101941">
    <property type="entry name" value="NAC domain"/>
    <property type="match status" value="1"/>
</dbReference>
<evidence type="ECO:0000256" key="4">
    <source>
        <dbReference type="ARBA" id="ARBA00023242"/>
    </source>
</evidence>
<reference evidence="6" key="1">
    <citation type="submission" date="2018-05" db="EMBL/GenBank/DDBJ databases">
        <title>Draft genome of Mucuna pruriens seed.</title>
        <authorList>
            <person name="Nnadi N.E."/>
            <person name="Vos R."/>
            <person name="Hasami M.H."/>
            <person name="Devisetty U.K."/>
            <person name="Aguiy J.C."/>
        </authorList>
    </citation>
    <scope>NUCLEOTIDE SEQUENCE [LARGE SCALE GENOMIC DNA]</scope>
    <source>
        <strain evidence="6">JCA_2017</strain>
    </source>
</reference>
<dbReference type="EMBL" id="QJKJ01001799">
    <property type="protein sequence ID" value="RDY05846.1"/>
    <property type="molecule type" value="Genomic_DNA"/>
</dbReference>
<dbReference type="Pfam" id="PF02365">
    <property type="entry name" value="NAM"/>
    <property type="match status" value="1"/>
</dbReference>
<keyword evidence="1" id="KW-0805">Transcription regulation</keyword>
<name>A0A371HSS7_MUCPR</name>
<protein>
    <submittedName>
        <fullName evidence="6">NAC transcription factor 32</fullName>
    </submittedName>
</protein>
<sequence>MEILNPAKGKTYKLPVGYRFDPADDVLAGYYLRKKMLTQPLPNDLIQDCDVFQTEPWGLPGGGKHLNWQRFFFYDTRTRVFENIDKRDAGNGQWRVVEKLQDVELTSKQVIAKRNVLVFWEANGNSFAKTNWVMHEFRLAPKSNQSLMSAMAVYRIFEMKQVRKRKKARASKAVASNSSDAGEVVDPIVIDFTLENGSVSGPPSPRYPMGEHTNLTTRMVVPKVLMASAHGFDSHPSFHRTQYSIYEILSFTLRRKRLFFLVEVRI</sequence>
<dbReference type="PANTHER" id="PTHR31719">
    <property type="entry name" value="NAC TRANSCRIPTION FACTOR 56"/>
    <property type="match status" value="1"/>
</dbReference>
<dbReference type="AlphaFoldDB" id="A0A371HSS7"/>
<evidence type="ECO:0000313" key="6">
    <source>
        <dbReference type="EMBL" id="RDY05846.1"/>
    </source>
</evidence>
<keyword evidence="7" id="KW-1185">Reference proteome</keyword>
<dbReference type="PROSITE" id="PS51005">
    <property type="entry name" value="NAC"/>
    <property type="match status" value="1"/>
</dbReference>
<dbReference type="PANTHER" id="PTHR31719:SF252">
    <property type="entry name" value="NAC DOMAIN-CONTAINING PROTEIN"/>
    <property type="match status" value="1"/>
</dbReference>
<keyword evidence="3" id="KW-0804">Transcription</keyword>
<feature type="domain" description="NAC" evidence="5">
    <location>
        <begin position="14"/>
        <end position="159"/>
    </location>
</feature>
<proteinExistence type="predicted"/>